<protein>
    <submittedName>
        <fullName evidence="2">Acetyltransferase family protein</fullName>
    </submittedName>
</protein>
<keyword evidence="2" id="KW-0808">Transferase</keyword>
<keyword evidence="3" id="KW-1185">Reference proteome</keyword>
<accession>A0A0A7FW49</accession>
<evidence type="ECO:0000313" key="3">
    <source>
        <dbReference type="Proteomes" id="UP000030635"/>
    </source>
</evidence>
<dbReference type="STRING" id="1561.NPD11_2708"/>
<dbReference type="OrthoDB" id="9796381at2"/>
<evidence type="ECO:0000313" key="2">
    <source>
        <dbReference type="EMBL" id="AIY83844.1"/>
    </source>
</evidence>
<organism evidence="2 3">
    <name type="scientific">Clostridium baratii str. Sullivan</name>
    <dbReference type="NCBI Taxonomy" id="1415775"/>
    <lineage>
        <taxon>Bacteria</taxon>
        <taxon>Bacillati</taxon>
        <taxon>Bacillota</taxon>
        <taxon>Clostridia</taxon>
        <taxon>Eubacteriales</taxon>
        <taxon>Clostridiaceae</taxon>
        <taxon>Clostridium</taxon>
    </lineage>
</organism>
<dbReference type="Gene3D" id="3.40.630.30">
    <property type="match status" value="1"/>
</dbReference>
<name>A0A0A7FW49_9CLOT</name>
<dbReference type="SUPFAM" id="SSF55729">
    <property type="entry name" value="Acyl-CoA N-acyltransferases (Nat)"/>
    <property type="match status" value="1"/>
</dbReference>
<evidence type="ECO:0000259" key="1">
    <source>
        <dbReference type="PROSITE" id="PS51186"/>
    </source>
</evidence>
<dbReference type="Proteomes" id="UP000030635">
    <property type="component" value="Chromosome"/>
</dbReference>
<dbReference type="HOGENOM" id="CLU_013985_13_0_9"/>
<dbReference type="InterPro" id="IPR000182">
    <property type="entry name" value="GNAT_dom"/>
</dbReference>
<dbReference type="Pfam" id="PF00583">
    <property type="entry name" value="Acetyltransf_1"/>
    <property type="match status" value="1"/>
</dbReference>
<dbReference type="InterPro" id="IPR016181">
    <property type="entry name" value="Acyl_CoA_acyltransferase"/>
</dbReference>
<dbReference type="RefSeq" id="WP_039311089.1">
    <property type="nucleotide sequence ID" value="NZ_CP006905.1"/>
</dbReference>
<reference evidence="2 3" key="1">
    <citation type="journal article" date="2015" name="Infect. Genet. Evol.">
        <title>Genomic sequences of six botulinum neurotoxin-producing strains representing three clostridial species illustrate the mobility and diversity of botulinum neurotoxin genes.</title>
        <authorList>
            <person name="Smith T.J."/>
            <person name="Hill K.K."/>
            <person name="Xie G."/>
            <person name="Foley B.T."/>
            <person name="Williamson C.H."/>
            <person name="Foster J.T."/>
            <person name="Johnson S.L."/>
            <person name="Chertkov O."/>
            <person name="Teshima H."/>
            <person name="Gibbons H.S."/>
            <person name="Johnsky L.A."/>
            <person name="Karavis M.A."/>
            <person name="Smith L.A."/>
        </authorList>
    </citation>
    <scope>NUCLEOTIDE SEQUENCE [LARGE SCALE GENOMIC DNA]</scope>
    <source>
        <strain evidence="2">Sullivan</strain>
    </source>
</reference>
<dbReference type="PROSITE" id="PS51186">
    <property type="entry name" value="GNAT"/>
    <property type="match status" value="1"/>
</dbReference>
<dbReference type="KEGG" id="cbv:U729_281"/>
<proteinExistence type="predicted"/>
<dbReference type="AlphaFoldDB" id="A0A0A7FW49"/>
<dbReference type="eggNOG" id="COG0456">
    <property type="taxonomic scope" value="Bacteria"/>
</dbReference>
<sequence length="167" mass="19273">MKLRKSVNEDINNIMQIINEAKEDLKEQGIDQWQNGYPNADVIRNDILNNDSYVFIKNNEIVATLAVSFDGEKTYDKIYDGNWISNDEFAVIHRIAITSKHKGTGIASEIIKMIEAICLDKNVHSIKVDTHEFNIPMQKLLKKNDFKYCGVIYLEDNSKRVAFEKVF</sequence>
<gene>
    <name evidence="2" type="ORF">U729_281</name>
</gene>
<dbReference type="EMBL" id="CP006905">
    <property type="protein sequence ID" value="AIY83844.1"/>
    <property type="molecule type" value="Genomic_DNA"/>
</dbReference>
<dbReference type="GO" id="GO:0016747">
    <property type="term" value="F:acyltransferase activity, transferring groups other than amino-acyl groups"/>
    <property type="evidence" value="ECO:0007669"/>
    <property type="project" value="InterPro"/>
</dbReference>
<feature type="domain" description="N-acetyltransferase" evidence="1">
    <location>
        <begin position="1"/>
        <end position="167"/>
    </location>
</feature>